<evidence type="ECO:0000313" key="3">
    <source>
        <dbReference type="Proteomes" id="UP000032578"/>
    </source>
</evidence>
<keyword evidence="3" id="KW-1185">Reference proteome</keyword>
<sequence length="245" mass="28501">MRDMFYLILLIIQATLSAYSQDTILTPFNHQIEEGLLKSDTYVMDWLVATDTTEVKIGEVTTQIKKQDTVIYVITHVKMKQSKVEWVDTTKVADRSFKPLYHASYNEQRDMVLKFDKEVKGYYLDKKTAIKTEILEETHQPFFDSNFYPQLIRLLPLKNNYSAKISIFDYNPKSKVGVIAATLKNTKKTTLNFNKTSVAVWKVEVTDAISNNKTVNTYYIDARTRKLLKHDIDFGGRKMIMKLKE</sequence>
<dbReference type="PATRIC" id="fig|1435349.4.peg.2277"/>
<dbReference type="EMBL" id="JTDW01000004">
    <property type="protein sequence ID" value="KJD36382.1"/>
    <property type="molecule type" value="Genomic_DNA"/>
</dbReference>
<dbReference type="STRING" id="1435349.PW52_06565"/>
<name>A0A0D7WF65_9FLAO</name>
<dbReference type="AlphaFoldDB" id="A0A0D7WF65"/>
<proteinExistence type="predicted"/>
<protein>
    <recommendedName>
        <fullName evidence="4">DUF3108 domain-containing protein</fullName>
    </recommendedName>
</protein>
<feature type="signal peptide" evidence="1">
    <location>
        <begin position="1"/>
        <end position="20"/>
    </location>
</feature>
<dbReference type="Proteomes" id="UP000032578">
    <property type="component" value="Unassembled WGS sequence"/>
</dbReference>
<evidence type="ECO:0008006" key="4">
    <source>
        <dbReference type="Google" id="ProtNLM"/>
    </source>
</evidence>
<gene>
    <name evidence="2" type="ORF">PW52_06565</name>
</gene>
<keyword evidence="1" id="KW-0732">Signal</keyword>
<dbReference type="InterPro" id="IPR021457">
    <property type="entry name" value="DUF3108"/>
</dbReference>
<reference evidence="2 3" key="1">
    <citation type="submission" date="2014-11" db="EMBL/GenBank/DDBJ databases">
        <title>Tamlana sedimentorum sp. nov., isolated from shallow sand sediments of the Sea of Japan.</title>
        <authorList>
            <person name="Romanenko L.A."/>
        </authorList>
    </citation>
    <scope>NUCLEOTIDE SEQUENCE [LARGE SCALE GENOMIC DNA]</scope>
    <source>
        <strain evidence="2 3">JCM 19808</strain>
    </source>
</reference>
<feature type="chain" id="PRO_5002325863" description="DUF3108 domain-containing protein" evidence="1">
    <location>
        <begin position="21"/>
        <end position="245"/>
    </location>
</feature>
<evidence type="ECO:0000313" key="2">
    <source>
        <dbReference type="EMBL" id="KJD36382.1"/>
    </source>
</evidence>
<evidence type="ECO:0000256" key="1">
    <source>
        <dbReference type="SAM" id="SignalP"/>
    </source>
</evidence>
<accession>A0A0D7WF65</accession>
<organism evidence="2 3">
    <name type="scientific">Neotamlana sedimentorum</name>
    <dbReference type="NCBI Taxonomy" id="1435349"/>
    <lineage>
        <taxon>Bacteria</taxon>
        <taxon>Pseudomonadati</taxon>
        <taxon>Bacteroidota</taxon>
        <taxon>Flavobacteriia</taxon>
        <taxon>Flavobacteriales</taxon>
        <taxon>Flavobacteriaceae</taxon>
        <taxon>Neotamlana</taxon>
    </lineage>
</organism>
<comment type="caution">
    <text evidence="2">The sequence shown here is derived from an EMBL/GenBank/DDBJ whole genome shotgun (WGS) entry which is preliminary data.</text>
</comment>
<dbReference type="Pfam" id="PF11306">
    <property type="entry name" value="DUF3108"/>
    <property type="match status" value="1"/>
</dbReference>